<keyword evidence="2 3" id="KW-0175">Coiled coil</keyword>
<dbReference type="InterPro" id="IPR029440">
    <property type="entry name" value="DRC1_C"/>
</dbReference>
<gene>
    <name evidence="7" type="primary">LOC112286166</name>
    <name evidence="6" type="ORF">PHYPA_011368</name>
</gene>
<dbReference type="STRING" id="3218.A0A2K1K6S1"/>
<dbReference type="GO" id="GO:0003352">
    <property type="term" value="P:regulation of cilium movement"/>
    <property type="evidence" value="ECO:0000318"/>
    <property type="project" value="GO_Central"/>
</dbReference>
<protein>
    <recommendedName>
        <fullName evidence="9">Dynein regulatory complex protein 1</fullName>
    </recommendedName>
</protein>
<reference evidence="6 8" key="2">
    <citation type="journal article" date="2018" name="Plant J.">
        <title>The Physcomitrella patens chromosome-scale assembly reveals moss genome structure and evolution.</title>
        <authorList>
            <person name="Lang D."/>
            <person name="Ullrich K.K."/>
            <person name="Murat F."/>
            <person name="Fuchs J."/>
            <person name="Jenkins J."/>
            <person name="Haas F.B."/>
            <person name="Piednoel M."/>
            <person name="Gundlach H."/>
            <person name="Van Bel M."/>
            <person name="Meyberg R."/>
            <person name="Vives C."/>
            <person name="Morata J."/>
            <person name="Symeonidi A."/>
            <person name="Hiss M."/>
            <person name="Muchero W."/>
            <person name="Kamisugi Y."/>
            <person name="Saleh O."/>
            <person name="Blanc G."/>
            <person name="Decker E.L."/>
            <person name="van Gessel N."/>
            <person name="Grimwood J."/>
            <person name="Hayes R.D."/>
            <person name="Graham S.W."/>
            <person name="Gunter L.E."/>
            <person name="McDaniel S.F."/>
            <person name="Hoernstein S.N.W."/>
            <person name="Larsson A."/>
            <person name="Li F.W."/>
            <person name="Perroud P.F."/>
            <person name="Phillips J."/>
            <person name="Ranjan P."/>
            <person name="Rokshar D.S."/>
            <person name="Rothfels C.J."/>
            <person name="Schneider L."/>
            <person name="Shu S."/>
            <person name="Stevenson D.W."/>
            <person name="Thummler F."/>
            <person name="Tillich M."/>
            <person name="Villarreal Aguilar J.C."/>
            <person name="Widiez T."/>
            <person name="Wong G.K."/>
            <person name="Wymore A."/>
            <person name="Zhang Y."/>
            <person name="Zimmer A.D."/>
            <person name="Quatrano R.S."/>
            <person name="Mayer K.F.X."/>
            <person name="Goodstein D."/>
            <person name="Casacuberta J.M."/>
            <person name="Vandepoele K."/>
            <person name="Reski R."/>
            <person name="Cuming A.C."/>
            <person name="Tuskan G.A."/>
            <person name="Maumus F."/>
            <person name="Salse J."/>
            <person name="Schmutz J."/>
            <person name="Rensing S.A."/>
        </authorList>
    </citation>
    <scope>NUCLEOTIDE SEQUENCE [LARGE SCALE GENOMIC DNA]</scope>
    <source>
        <strain evidence="7 8">cv. Gransden 2004</strain>
    </source>
</reference>
<organism evidence="6">
    <name type="scientific">Physcomitrium patens</name>
    <name type="common">Spreading-leaved earth moss</name>
    <name type="synonym">Physcomitrella patens</name>
    <dbReference type="NCBI Taxonomy" id="3218"/>
    <lineage>
        <taxon>Eukaryota</taxon>
        <taxon>Viridiplantae</taxon>
        <taxon>Streptophyta</taxon>
        <taxon>Embryophyta</taxon>
        <taxon>Bryophyta</taxon>
        <taxon>Bryophytina</taxon>
        <taxon>Bryopsida</taxon>
        <taxon>Funariidae</taxon>
        <taxon>Funariales</taxon>
        <taxon>Funariaceae</taxon>
        <taxon>Physcomitrium</taxon>
    </lineage>
</organism>
<dbReference type="Pfam" id="PF14775">
    <property type="entry name" value="NYD-SP28_assoc"/>
    <property type="match status" value="1"/>
</dbReference>
<dbReference type="EMBL" id="ABEU02000008">
    <property type="protein sequence ID" value="PNR49472.1"/>
    <property type="molecule type" value="Genomic_DNA"/>
</dbReference>
<dbReference type="GO" id="GO:0005858">
    <property type="term" value="C:axonemal dynein complex"/>
    <property type="evidence" value="ECO:0007669"/>
    <property type="project" value="InterPro"/>
</dbReference>
<dbReference type="EnsemblPlants" id="Pp3c8_10920V3.1">
    <property type="protein sequence ID" value="Pp3c8_10920V3.1"/>
    <property type="gene ID" value="Pp3c8_10920"/>
</dbReference>
<dbReference type="AlphaFoldDB" id="A0A2K1K6S1"/>
<dbReference type="InterPro" id="IPR039750">
    <property type="entry name" value="DRC1/DRC2"/>
</dbReference>
<dbReference type="Gramene" id="Pp3c8_10920V3.2">
    <property type="protein sequence ID" value="Pp3c8_10920V3.2"/>
    <property type="gene ID" value="Pp3c8_10920"/>
</dbReference>
<keyword evidence="8" id="KW-1185">Reference proteome</keyword>
<feature type="domain" description="Dynein regulatory complex protein 1/2 N-terminal" evidence="4">
    <location>
        <begin position="75"/>
        <end position="173"/>
    </location>
</feature>
<evidence type="ECO:0000259" key="4">
    <source>
        <dbReference type="Pfam" id="PF14772"/>
    </source>
</evidence>
<dbReference type="PANTHER" id="PTHR21625">
    <property type="entry name" value="NYD-SP28 PROTEIN"/>
    <property type="match status" value="1"/>
</dbReference>
<dbReference type="GO" id="GO:0060285">
    <property type="term" value="P:cilium-dependent cell motility"/>
    <property type="evidence" value="ECO:0000318"/>
    <property type="project" value="GO_Central"/>
</dbReference>
<sequence length="634" mass="73112">MAELAARESRIAVRRARVAARLLAANSAKKDHRKSRAEIEKDAGVGDRQLSMSLHCLSEIRKKLKDEVKSLRDGADLREYEHRMEETSKRGALEKRMKLEVEESSKHNEEIAEKWKVVLDCAVPQEMATQMAEQKKACDAVLASKDAVINEMVAELKFKDEEYQVAIEQQAKDFNDLCTIMARQVTMLTDVHRKELTDIEFAFLEQRAALLISNKEEMSKLIQDLQDMEQKYQEDMMAKKEEFAKALEDIRDADAEDYNNLKVRLETDMQTLEQHHATMQANELFPAVYQFNAEKLEYNHLVLLERDRENYVTANQQKRKLNKQRDTLQLLRGRYGDLEKRFNTDNSKMGHSFAQITKLLQDLQSKEKGLLKSHATTRRNFFLMHQRGLSVLVSKILQADKDIHENQLGWHWQAPSDYAFIDLGSNEILDDGPKKEPPVLDDLANTMSQEKYASLLGTLCDEAFFLVDEKTRESLPMLLPAHQDWVQCVSILHTLGIKNGASLEKLLIALTGQESELKDNDLDKYLSIYLHDESERVRNQGGAVENIVHDPKAPPGTMLDKEGIKKLKWENYWKSFTTVINSKTLRVWGHLEQGLLAYNKLLKDRVYLTSEVISLRQQNQALREALQHCFKAKK</sequence>
<evidence type="ECO:0000313" key="7">
    <source>
        <dbReference type="EnsemblPlants" id="Pp3c8_10920V3.1"/>
    </source>
</evidence>
<reference evidence="6 8" key="1">
    <citation type="journal article" date="2008" name="Science">
        <title>The Physcomitrella genome reveals evolutionary insights into the conquest of land by plants.</title>
        <authorList>
            <person name="Rensing S."/>
            <person name="Lang D."/>
            <person name="Zimmer A."/>
            <person name="Terry A."/>
            <person name="Salamov A."/>
            <person name="Shapiro H."/>
            <person name="Nishiyama T."/>
            <person name="Perroud P.-F."/>
            <person name="Lindquist E."/>
            <person name="Kamisugi Y."/>
            <person name="Tanahashi T."/>
            <person name="Sakakibara K."/>
            <person name="Fujita T."/>
            <person name="Oishi K."/>
            <person name="Shin-I T."/>
            <person name="Kuroki Y."/>
            <person name="Toyoda A."/>
            <person name="Suzuki Y."/>
            <person name="Hashimoto A."/>
            <person name="Yamaguchi K."/>
            <person name="Sugano A."/>
            <person name="Kohara Y."/>
            <person name="Fujiyama A."/>
            <person name="Anterola A."/>
            <person name="Aoki S."/>
            <person name="Ashton N."/>
            <person name="Barbazuk W.B."/>
            <person name="Barker E."/>
            <person name="Bennetzen J."/>
            <person name="Bezanilla M."/>
            <person name="Blankenship R."/>
            <person name="Cho S.H."/>
            <person name="Dutcher S."/>
            <person name="Estelle M."/>
            <person name="Fawcett J.A."/>
            <person name="Gundlach H."/>
            <person name="Hanada K."/>
            <person name="Heyl A."/>
            <person name="Hicks K.A."/>
            <person name="Hugh J."/>
            <person name="Lohr M."/>
            <person name="Mayer K."/>
            <person name="Melkozernov A."/>
            <person name="Murata T."/>
            <person name="Nelson D."/>
            <person name="Pils B."/>
            <person name="Prigge M."/>
            <person name="Reiss B."/>
            <person name="Renner T."/>
            <person name="Rombauts S."/>
            <person name="Rushton P."/>
            <person name="Sanderfoot A."/>
            <person name="Schween G."/>
            <person name="Shiu S.-H."/>
            <person name="Stueber K."/>
            <person name="Theodoulou F.L."/>
            <person name="Tu H."/>
            <person name="Van de Peer Y."/>
            <person name="Verrier P.J."/>
            <person name="Waters E."/>
            <person name="Wood A."/>
            <person name="Yang L."/>
            <person name="Cove D."/>
            <person name="Cuming A."/>
            <person name="Hasebe M."/>
            <person name="Lucas S."/>
            <person name="Mishler D.B."/>
            <person name="Reski R."/>
            <person name="Grigoriev I."/>
            <person name="Quatrano R.S."/>
            <person name="Boore J.L."/>
        </authorList>
    </citation>
    <scope>NUCLEOTIDE SEQUENCE [LARGE SCALE GENOMIC DNA]</scope>
    <source>
        <strain evidence="7 8">cv. Gransden 2004</strain>
    </source>
</reference>
<evidence type="ECO:0000256" key="2">
    <source>
        <dbReference type="ARBA" id="ARBA00023054"/>
    </source>
</evidence>
<evidence type="ECO:0000259" key="5">
    <source>
        <dbReference type="Pfam" id="PF14775"/>
    </source>
</evidence>
<feature type="domain" description="Dynein regulatory complex protein 1 C-terminal" evidence="5">
    <location>
        <begin position="572"/>
        <end position="628"/>
    </location>
</feature>
<evidence type="ECO:0000256" key="1">
    <source>
        <dbReference type="ARBA" id="ARBA00009688"/>
    </source>
</evidence>
<accession>A0A2K1K6S1</accession>
<dbReference type="Proteomes" id="UP000006727">
    <property type="component" value="Chromosome 8"/>
</dbReference>
<dbReference type="PaxDb" id="3218-PP1S62_19V6.1"/>
<evidence type="ECO:0008006" key="9">
    <source>
        <dbReference type="Google" id="ProtNLM"/>
    </source>
</evidence>
<comment type="similarity">
    <text evidence="1">Belongs to the DRC1 family.</text>
</comment>
<evidence type="ECO:0000313" key="8">
    <source>
        <dbReference type="Proteomes" id="UP000006727"/>
    </source>
</evidence>
<evidence type="ECO:0000313" key="6">
    <source>
        <dbReference type="EMBL" id="PNR49472.1"/>
    </source>
</evidence>
<proteinExistence type="inferred from homology"/>
<reference evidence="7" key="3">
    <citation type="submission" date="2020-12" db="UniProtKB">
        <authorList>
            <consortium name="EnsemblPlants"/>
        </authorList>
    </citation>
    <scope>IDENTIFICATION</scope>
</reference>
<dbReference type="InterPro" id="IPR039505">
    <property type="entry name" value="DRC1/2_N"/>
</dbReference>
<dbReference type="EnsemblPlants" id="Pp3c8_10920V3.2">
    <property type="protein sequence ID" value="Pp3c8_10920V3.2"/>
    <property type="gene ID" value="Pp3c8_10920"/>
</dbReference>
<dbReference type="PANTHER" id="PTHR21625:SF1">
    <property type="entry name" value="DYNEIN REGULATORY COMPLEX PROTEIN 1"/>
    <property type="match status" value="1"/>
</dbReference>
<feature type="coiled-coil region" evidence="3">
    <location>
        <begin position="211"/>
        <end position="341"/>
    </location>
</feature>
<dbReference type="Pfam" id="PF14772">
    <property type="entry name" value="NYD-SP28"/>
    <property type="match status" value="1"/>
</dbReference>
<evidence type="ECO:0000256" key="3">
    <source>
        <dbReference type="SAM" id="Coils"/>
    </source>
</evidence>
<dbReference type="GO" id="GO:0070286">
    <property type="term" value="P:axonemal dynein complex assembly"/>
    <property type="evidence" value="ECO:0000318"/>
    <property type="project" value="GO_Central"/>
</dbReference>
<dbReference type="GO" id="GO:0005930">
    <property type="term" value="C:axoneme"/>
    <property type="evidence" value="ECO:0000318"/>
    <property type="project" value="GO_Central"/>
</dbReference>
<name>A0A2K1K6S1_PHYPA</name>
<dbReference type="Gramene" id="Pp3c8_10920V3.1">
    <property type="protein sequence ID" value="Pp3c8_10920V3.1"/>
    <property type="gene ID" value="Pp3c8_10920"/>
</dbReference>